<dbReference type="OMA" id="MQDARPV"/>
<dbReference type="HOGENOM" id="CLU_080473_0_0_1"/>
<evidence type="ECO:0000313" key="1">
    <source>
        <dbReference type="EMBL" id="CDO75647.1"/>
    </source>
</evidence>
<dbReference type="Proteomes" id="UP000029665">
    <property type="component" value="Unassembled WGS sequence"/>
</dbReference>
<comment type="caution">
    <text evidence="1">The sequence shown here is derived from an EMBL/GenBank/DDBJ whole genome shotgun (WGS) entry which is preliminary data.</text>
</comment>
<name>A0A060SM89_PYCCI</name>
<sequence length="165" mass="17998">MTLASSAPSVAGTFTEVARRHLVKTRATHLPTADSLFVRTPDGDEWQPSEELSAVLARSRMLYGAGMGVGSLTVLTEVVRGTVGMRWEEDSRMEDALATVDADITQAIQSAQEEMEGGRIVDLDAARVVRGALFAALMESRKDVEGWQGDYPFERALASVQLWKL</sequence>
<protein>
    <submittedName>
        <fullName evidence="1">Uncharacterized protein</fullName>
    </submittedName>
</protein>
<gene>
    <name evidence="1" type="ORF">BN946_scf184743.g7</name>
</gene>
<dbReference type="AlphaFoldDB" id="A0A060SM89"/>
<evidence type="ECO:0000313" key="2">
    <source>
        <dbReference type="Proteomes" id="UP000029665"/>
    </source>
</evidence>
<proteinExistence type="predicted"/>
<organism evidence="1 2">
    <name type="scientific">Pycnoporus cinnabarinus</name>
    <name type="common">Cinnabar-red polypore</name>
    <name type="synonym">Trametes cinnabarina</name>
    <dbReference type="NCBI Taxonomy" id="5643"/>
    <lineage>
        <taxon>Eukaryota</taxon>
        <taxon>Fungi</taxon>
        <taxon>Dikarya</taxon>
        <taxon>Basidiomycota</taxon>
        <taxon>Agaricomycotina</taxon>
        <taxon>Agaricomycetes</taxon>
        <taxon>Polyporales</taxon>
        <taxon>Polyporaceae</taxon>
        <taxon>Trametes</taxon>
    </lineage>
</organism>
<accession>A0A060SM89</accession>
<dbReference type="STRING" id="5643.A0A060SM89"/>
<reference evidence="1" key="1">
    <citation type="submission" date="2014-01" db="EMBL/GenBank/DDBJ databases">
        <title>The genome of the white-rot fungus Pycnoporus cinnabarinus: a basidiomycete model with a versatile arsenal for lignocellulosic biomass breakdown.</title>
        <authorList>
            <person name="Levasseur A."/>
            <person name="Lomascolo A."/>
            <person name="Ruiz-Duenas F.J."/>
            <person name="Uzan E."/>
            <person name="Piumi F."/>
            <person name="Kues U."/>
            <person name="Ram A.F.J."/>
            <person name="Murat C."/>
            <person name="Haon M."/>
            <person name="Benoit I."/>
            <person name="Arfi Y."/>
            <person name="Chevret D."/>
            <person name="Drula E."/>
            <person name="Kwon M.J."/>
            <person name="Gouret P."/>
            <person name="Lesage-Meessen L."/>
            <person name="Lombard V."/>
            <person name="Mariette J."/>
            <person name="Noirot C."/>
            <person name="Park J."/>
            <person name="Patyshakuliyeva A."/>
            <person name="Wieneger R.A.B."/>
            <person name="Wosten H.A.B."/>
            <person name="Martin F."/>
            <person name="Coutinho P.M."/>
            <person name="de Vries R."/>
            <person name="Martinez A.T."/>
            <person name="Klopp C."/>
            <person name="Pontarotti P."/>
            <person name="Henrissat B."/>
            <person name="Record E."/>
        </authorList>
    </citation>
    <scope>NUCLEOTIDE SEQUENCE [LARGE SCALE GENOMIC DNA]</scope>
    <source>
        <strain evidence="1">BRFM137</strain>
    </source>
</reference>
<keyword evidence="2" id="KW-1185">Reference proteome</keyword>
<dbReference type="EMBL" id="CCBP010000282">
    <property type="protein sequence ID" value="CDO75647.1"/>
    <property type="molecule type" value="Genomic_DNA"/>
</dbReference>
<dbReference type="OrthoDB" id="3219836at2759"/>